<dbReference type="GO" id="GO:0006310">
    <property type="term" value="P:DNA recombination"/>
    <property type="evidence" value="ECO:0007669"/>
    <property type="project" value="UniProtKB-KW"/>
</dbReference>
<dbReference type="InterPro" id="IPR011010">
    <property type="entry name" value="DNA_brk_join_enz"/>
</dbReference>
<evidence type="ECO:0000256" key="3">
    <source>
        <dbReference type="ARBA" id="ARBA00023172"/>
    </source>
</evidence>
<dbReference type="Pfam" id="PF00589">
    <property type="entry name" value="Phage_integrase"/>
    <property type="match status" value="1"/>
</dbReference>
<protein>
    <submittedName>
        <fullName evidence="5">Site-specific integrase</fullName>
    </submittedName>
</protein>
<dbReference type="SUPFAM" id="SSF56349">
    <property type="entry name" value="DNA breaking-rejoining enzymes"/>
    <property type="match status" value="1"/>
</dbReference>
<evidence type="ECO:0000256" key="2">
    <source>
        <dbReference type="ARBA" id="ARBA00023125"/>
    </source>
</evidence>
<dbReference type="Proteomes" id="UP000287547">
    <property type="component" value="Unassembled WGS sequence"/>
</dbReference>
<dbReference type="EMBL" id="QHKI01000090">
    <property type="protein sequence ID" value="RSM65007.1"/>
    <property type="molecule type" value="Genomic_DNA"/>
</dbReference>
<dbReference type="InterPro" id="IPR013762">
    <property type="entry name" value="Integrase-like_cat_sf"/>
</dbReference>
<dbReference type="GO" id="GO:0015074">
    <property type="term" value="P:DNA integration"/>
    <property type="evidence" value="ECO:0007669"/>
    <property type="project" value="UniProtKB-KW"/>
</dbReference>
<dbReference type="Pfam" id="PF14659">
    <property type="entry name" value="Phage_int_SAM_3"/>
    <property type="match status" value="1"/>
</dbReference>
<evidence type="ECO:0000313" key="6">
    <source>
        <dbReference type="Proteomes" id="UP000287547"/>
    </source>
</evidence>
<accession>A0A428YBQ3</accession>
<evidence type="ECO:0000256" key="1">
    <source>
        <dbReference type="ARBA" id="ARBA00022908"/>
    </source>
</evidence>
<dbReference type="PROSITE" id="PS51898">
    <property type="entry name" value="TYR_RECOMBINASE"/>
    <property type="match status" value="1"/>
</dbReference>
<dbReference type="InterPro" id="IPR002104">
    <property type="entry name" value="Integrase_catalytic"/>
</dbReference>
<dbReference type="OrthoDB" id="3175606at2"/>
<dbReference type="AlphaFoldDB" id="A0A428YBQ3"/>
<keyword evidence="2" id="KW-0238">DNA-binding</keyword>
<evidence type="ECO:0000313" key="5">
    <source>
        <dbReference type="EMBL" id="RSM65007.1"/>
    </source>
</evidence>
<keyword evidence="1" id="KW-0229">DNA integration</keyword>
<organism evidence="5 6">
    <name type="scientific">Kibdelosporangium aridum</name>
    <dbReference type="NCBI Taxonomy" id="2030"/>
    <lineage>
        <taxon>Bacteria</taxon>
        <taxon>Bacillati</taxon>
        <taxon>Actinomycetota</taxon>
        <taxon>Actinomycetes</taxon>
        <taxon>Pseudonocardiales</taxon>
        <taxon>Pseudonocardiaceae</taxon>
        <taxon>Kibdelosporangium</taxon>
    </lineage>
</organism>
<dbReference type="Gene3D" id="1.10.443.10">
    <property type="entry name" value="Intergrase catalytic core"/>
    <property type="match status" value="1"/>
</dbReference>
<dbReference type="InterPro" id="IPR010998">
    <property type="entry name" value="Integrase_recombinase_N"/>
</dbReference>
<proteinExistence type="predicted"/>
<feature type="domain" description="Tyr recombinase" evidence="4">
    <location>
        <begin position="198"/>
        <end position="399"/>
    </location>
</feature>
<dbReference type="PANTHER" id="PTHR30349:SF91">
    <property type="entry name" value="INTA PROTEIN"/>
    <property type="match status" value="1"/>
</dbReference>
<dbReference type="GO" id="GO:0003677">
    <property type="term" value="F:DNA binding"/>
    <property type="evidence" value="ECO:0007669"/>
    <property type="project" value="UniProtKB-KW"/>
</dbReference>
<evidence type="ECO:0000259" key="4">
    <source>
        <dbReference type="PROSITE" id="PS51898"/>
    </source>
</evidence>
<keyword evidence="3" id="KW-0233">DNA recombination</keyword>
<dbReference type="CDD" id="cd01189">
    <property type="entry name" value="INT_ICEBs1_C_like"/>
    <property type="match status" value="1"/>
</dbReference>
<dbReference type="InterPro" id="IPR050090">
    <property type="entry name" value="Tyrosine_recombinase_XerCD"/>
</dbReference>
<gene>
    <name evidence="5" type="ORF">DMH04_50080</name>
</gene>
<name>A0A428YBQ3_KIBAR</name>
<dbReference type="PANTHER" id="PTHR30349">
    <property type="entry name" value="PHAGE INTEGRASE-RELATED"/>
    <property type="match status" value="1"/>
</dbReference>
<reference evidence="5 6" key="1">
    <citation type="submission" date="2018-05" db="EMBL/GenBank/DDBJ databases">
        <title>Evolution of GPA BGCs.</title>
        <authorList>
            <person name="Waglechner N."/>
            <person name="Wright G.D."/>
        </authorList>
    </citation>
    <scope>NUCLEOTIDE SEQUENCE [LARGE SCALE GENOMIC DNA]</scope>
    <source>
        <strain evidence="5 6">A82846</strain>
    </source>
</reference>
<dbReference type="InterPro" id="IPR004107">
    <property type="entry name" value="Integrase_SAM-like_N"/>
</dbReference>
<comment type="caution">
    <text evidence="5">The sequence shown here is derived from an EMBL/GenBank/DDBJ whole genome shotgun (WGS) entry which is preliminary data.</text>
</comment>
<sequence>MAGRRRNGEGSIFAYRNGFAAYVWVETPTGLRKRKYVYGQTWEEVHEKWVRLQQEALDGPVVTKAPKMGEYLEYWLREVIKPNRAPTTHANYETYIRLHIGPYLGSKGMLRLKVQDGQTWMNKLARTCQCCGQGKDAARPVEKQRCCAIDRCCKQTLSVRTLSDVRDCLRSALSDAVDAGVVSKNIAKSIKLPQRRKRRRPRWTTEEARKFLESARQDSDPLYAAYVLVIVMGMRRGEVLGLPLDAVDFTEHQLWVEHQLQRVRGQLLHRQTKTEASDDSLPMIAIVATALRLRLTKRQEDQLVATTEGSWQDSGLVFTTRYGTPIEPRNFLRSWNTRCRKAGVRRITLHAGRRTCGSLLADLDVHPRVAMRILRHAQMSVTMEIYTEVSDESVRQALKRLEQSLDG</sequence>
<dbReference type="Gene3D" id="1.10.150.130">
    <property type="match status" value="1"/>
</dbReference>